<protein>
    <submittedName>
        <fullName evidence="1">Uncharacterized protein</fullName>
    </submittedName>
</protein>
<dbReference type="AlphaFoldDB" id="A0A382P5Z1"/>
<dbReference type="SUPFAM" id="SSF82171">
    <property type="entry name" value="DPP6 N-terminal domain-like"/>
    <property type="match status" value="1"/>
</dbReference>
<dbReference type="PANTHER" id="PTHR36220:SF1">
    <property type="entry name" value="GAMMA TUBULIN COMPLEX COMPONENT C-TERMINAL DOMAIN-CONTAINING PROTEIN"/>
    <property type="match status" value="1"/>
</dbReference>
<dbReference type="EMBL" id="UINC01104293">
    <property type="protein sequence ID" value="SVC67332.1"/>
    <property type="molecule type" value="Genomic_DNA"/>
</dbReference>
<proteinExistence type="predicted"/>
<reference evidence="1" key="1">
    <citation type="submission" date="2018-05" db="EMBL/GenBank/DDBJ databases">
        <authorList>
            <person name="Lanie J.A."/>
            <person name="Ng W.-L."/>
            <person name="Kazmierczak K.M."/>
            <person name="Andrzejewski T.M."/>
            <person name="Davidsen T.M."/>
            <person name="Wayne K.J."/>
            <person name="Tettelin H."/>
            <person name="Glass J.I."/>
            <person name="Rusch D."/>
            <person name="Podicherti R."/>
            <person name="Tsui H.-C.T."/>
            <person name="Winkler M.E."/>
        </authorList>
    </citation>
    <scope>NUCLEOTIDE SEQUENCE</scope>
</reference>
<name>A0A382P5Z1_9ZZZZ</name>
<accession>A0A382P5Z1</accession>
<sequence length="360" mass="39457">TIDNLAITEWVQRGASVYGKETCDSLGRVRISDDGNTVVVGMTNYTPETGDSVLDDQGNCTGNNIGGLRVLDWNGSAWTQRGNDFLGNNSVDIVSGRRDLMFGYARGISKDNNTIIIGGFRFGDEEVRVWDWDSDNKIWKQRGLSIKPEILGTLTHGREVSISDDGNTILVSTPRGDEFKGYIRVFDWNDSAWVQRGDKIVGKVGDNQDGDNLGTSAQLSSDANSIVLGARFNSDGLPMAGAVYVYDWNGSTWVQRGIGIYGQEENEILGAYHGAVDINDTRNTIVIGSTENEEGNGRIRVFDWNDSAWVQRGSNIDGDIDGHYMGYYVSLSNDGNTISSAVRVTGKTTARVYDWNGSAW</sequence>
<feature type="non-terminal residue" evidence="1">
    <location>
        <position position="1"/>
    </location>
</feature>
<feature type="non-terminal residue" evidence="1">
    <location>
        <position position="360"/>
    </location>
</feature>
<dbReference type="PANTHER" id="PTHR36220">
    <property type="entry name" value="UNNAMED PRODUCT"/>
    <property type="match status" value="1"/>
</dbReference>
<organism evidence="1">
    <name type="scientific">marine metagenome</name>
    <dbReference type="NCBI Taxonomy" id="408172"/>
    <lineage>
        <taxon>unclassified sequences</taxon>
        <taxon>metagenomes</taxon>
        <taxon>ecological metagenomes</taxon>
    </lineage>
</organism>
<evidence type="ECO:0000313" key="1">
    <source>
        <dbReference type="EMBL" id="SVC67332.1"/>
    </source>
</evidence>
<gene>
    <name evidence="1" type="ORF">METZ01_LOCUS320186</name>
</gene>